<gene>
    <name evidence="2" type="ORF">LTR78_006786</name>
</gene>
<evidence type="ECO:0000313" key="3">
    <source>
        <dbReference type="Proteomes" id="UP001274830"/>
    </source>
</evidence>
<evidence type="ECO:0000313" key="2">
    <source>
        <dbReference type="EMBL" id="KAK3673241.1"/>
    </source>
</evidence>
<feature type="compositionally biased region" description="Basic and acidic residues" evidence="1">
    <location>
        <begin position="172"/>
        <end position="188"/>
    </location>
</feature>
<accession>A0AAE0WK71</accession>
<dbReference type="Proteomes" id="UP001274830">
    <property type="component" value="Unassembled WGS sequence"/>
</dbReference>
<evidence type="ECO:0000256" key="1">
    <source>
        <dbReference type="SAM" id="MobiDB-lite"/>
    </source>
</evidence>
<feature type="region of interest" description="Disordered" evidence="1">
    <location>
        <begin position="172"/>
        <end position="195"/>
    </location>
</feature>
<name>A0AAE0WK71_9PEZI</name>
<dbReference type="EMBL" id="JAUTXT010000026">
    <property type="protein sequence ID" value="KAK3673241.1"/>
    <property type="molecule type" value="Genomic_DNA"/>
</dbReference>
<comment type="caution">
    <text evidence="2">The sequence shown here is derived from an EMBL/GenBank/DDBJ whole genome shotgun (WGS) entry which is preliminary data.</text>
</comment>
<reference evidence="2" key="1">
    <citation type="submission" date="2023-07" db="EMBL/GenBank/DDBJ databases">
        <title>Black Yeasts Isolated from many extreme environments.</title>
        <authorList>
            <person name="Coleine C."/>
            <person name="Stajich J.E."/>
            <person name="Selbmann L."/>
        </authorList>
    </citation>
    <scope>NUCLEOTIDE SEQUENCE</scope>
    <source>
        <strain evidence="2">CCFEE 5485</strain>
    </source>
</reference>
<dbReference type="AlphaFoldDB" id="A0AAE0WK71"/>
<sequence length="195" mass="22181">MAAPSGMIPSSVDANCAICNAPPIPECPHEGERLTLALDHAMGRWAQLEAIRDWAVKHAKNNVISKFHQRRHSRYQRTLGFLQTLPCYGLYITYNGRPPITPQQLGEIQYHIRNANEAFQAGVNEDWRRSCMEYPAILDYFLGLVQIEFPADHEDVIRYPAFAGGGAPLVAEQRKVKSRRDSVTTEHRKKEKRRG</sequence>
<keyword evidence="3" id="KW-1185">Reference proteome</keyword>
<protein>
    <submittedName>
        <fullName evidence="2">Uncharacterized protein</fullName>
    </submittedName>
</protein>
<proteinExistence type="predicted"/>
<organism evidence="2 3">
    <name type="scientific">Recurvomyces mirabilis</name>
    <dbReference type="NCBI Taxonomy" id="574656"/>
    <lineage>
        <taxon>Eukaryota</taxon>
        <taxon>Fungi</taxon>
        <taxon>Dikarya</taxon>
        <taxon>Ascomycota</taxon>
        <taxon>Pezizomycotina</taxon>
        <taxon>Dothideomycetes</taxon>
        <taxon>Dothideomycetidae</taxon>
        <taxon>Mycosphaerellales</taxon>
        <taxon>Teratosphaeriaceae</taxon>
        <taxon>Recurvomyces</taxon>
    </lineage>
</organism>